<sequence>MRSLIPLIAGAALVATGAAQAAPREAPEAKLAKMIEGRVAGEPVDCINLRNVRSSRIIDDTAIVYDAGGTLYVNRPTAGRESLDQHDTLVTKTHSTQLCSIDVVQLYDTGSRMNSGTVFLGKFIPHKRVKTRQRD</sequence>
<comment type="caution">
    <text evidence="2">The sequence shown here is derived from an EMBL/GenBank/DDBJ whole genome shotgun (WGS) entry which is preliminary data.</text>
</comment>
<evidence type="ECO:0000313" key="2">
    <source>
        <dbReference type="EMBL" id="MDT9598961.1"/>
    </source>
</evidence>
<organism evidence="2 3">
    <name type="scientific">Sphingosinicella rhizophila</name>
    <dbReference type="NCBI Taxonomy" id="3050082"/>
    <lineage>
        <taxon>Bacteria</taxon>
        <taxon>Pseudomonadati</taxon>
        <taxon>Pseudomonadota</taxon>
        <taxon>Alphaproteobacteria</taxon>
        <taxon>Sphingomonadales</taxon>
        <taxon>Sphingosinicellaceae</taxon>
        <taxon>Sphingosinicella</taxon>
    </lineage>
</organism>
<gene>
    <name evidence="2" type="ORF">RQX22_08365</name>
</gene>
<keyword evidence="1" id="KW-0732">Signal</keyword>
<dbReference type="EMBL" id="JAVUPU010000003">
    <property type="protein sequence ID" value="MDT9598961.1"/>
    <property type="molecule type" value="Genomic_DNA"/>
</dbReference>
<evidence type="ECO:0000256" key="1">
    <source>
        <dbReference type="SAM" id="SignalP"/>
    </source>
</evidence>
<dbReference type="RefSeq" id="WP_315725461.1">
    <property type="nucleotide sequence ID" value="NZ_JAVUPU010000003.1"/>
</dbReference>
<name>A0ABU3Q6D1_9SPHN</name>
<feature type="chain" id="PRO_5045175073" evidence="1">
    <location>
        <begin position="22"/>
        <end position="135"/>
    </location>
</feature>
<proteinExistence type="predicted"/>
<accession>A0ABU3Q6D1</accession>
<evidence type="ECO:0000313" key="3">
    <source>
        <dbReference type="Proteomes" id="UP001259572"/>
    </source>
</evidence>
<keyword evidence="3" id="KW-1185">Reference proteome</keyword>
<protein>
    <submittedName>
        <fullName evidence="2">Uncharacterized protein</fullName>
    </submittedName>
</protein>
<reference evidence="2 3" key="1">
    <citation type="submission" date="2023-05" db="EMBL/GenBank/DDBJ databases">
        <authorList>
            <person name="Guo Y."/>
        </authorList>
    </citation>
    <scope>NUCLEOTIDE SEQUENCE [LARGE SCALE GENOMIC DNA]</scope>
    <source>
        <strain evidence="2 3">GR2756</strain>
    </source>
</reference>
<feature type="signal peptide" evidence="1">
    <location>
        <begin position="1"/>
        <end position="21"/>
    </location>
</feature>
<dbReference type="Proteomes" id="UP001259572">
    <property type="component" value="Unassembled WGS sequence"/>
</dbReference>